<keyword evidence="5 7" id="KW-1133">Transmembrane helix</keyword>
<feature type="transmembrane region" description="Helical" evidence="7">
    <location>
        <begin position="52"/>
        <end position="72"/>
    </location>
</feature>
<evidence type="ECO:0000313" key="9">
    <source>
        <dbReference type="Proteomes" id="UP000198640"/>
    </source>
</evidence>
<evidence type="ECO:0000256" key="4">
    <source>
        <dbReference type="ARBA" id="ARBA00022692"/>
    </source>
</evidence>
<feature type="transmembrane region" description="Helical" evidence="7">
    <location>
        <begin position="110"/>
        <end position="131"/>
    </location>
</feature>
<keyword evidence="4 7" id="KW-0812">Transmembrane</keyword>
<protein>
    <submittedName>
        <fullName evidence="8">Putative oxidoreductase</fullName>
    </submittedName>
</protein>
<gene>
    <name evidence="8" type="ORF">SAMN05421881_10157</name>
</gene>
<keyword evidence="3" id="KW-1003">Cell membrane</keyword>
<dbReference type="EMBL" id="FNOY01000015">
    <property type="protein sequence ID" value="SDY01617.1"/>
    <property type="molecule type" value="Genomic_DNA"/>
</dbReference>
<evidence type="ECO:0000256" key="1">
    <source>
        <dbReference type="ARBA" id="ARBA00004651"/>
    </source>
</evidence>
<dbReference type="InterPro" id="IPR032808">
    <property type="entry name" value="DoxX"/>
</dbReference>
<evidence type="ECO:0000313" key="8">
    <source>
        <dbReference type="EMBL" id="SDY01617.1"/>
    </source>
</evidence>
<name>A0A1H3GEY5_9PROT</name>
<dbReference type="InterPro" id="IPR051907">
    <property type="entry name" value="DoxX-like_oxidoreductase"/>
</dbReference>
<dbReference type="AlphaFoldDB" id="A0A1H3GEY5"/>
<reference evidence="8 9" key="1">
    <citation type="submission" date="2016-10" db="EMBL/GenBank/DDBJ databases">
        <authorList>
            <person name="de Groot N.N."/>
        </authorList>
    </citation>
    <scope>NUCLEOTIDE SEQUENCE [LARGE SCALE GENOMIC DNA]</scope>
    <source>
        <strain evidence="8 9">Nm1</strain>
    </source>
</reference>
<evidence type="ECO:0000256" key="6">
    <source>
        <dbReference type="ARBA" id="ARBA00023136"/>
    </source>
</evidence>
<evidence type="ECO:0000256" key="3">
    <source>
        <dbReference type="ARBA" id="ARBA00022475"/>
    </source>
</evidence>
<dbReference type="Proteomes" id="UP000198640">
    <property type="component" value="Unassembled WGS sequence"/>
</dbReference>
<comment type="subcellular location">
    <subcellularLocation>
        <location evidence="1">Cell membrane</location>
        <topology evidence="1">Multi-pass membrane protein</topology>
    </subcellularLocation>
</comment>
<dbReference type="PANTHER" id="PTHR33452">
    <property type="entry name" value="OXIDOREDUCTASE CATD-RELATED"/>
    <property type="match status" value="1"/>
</dbReference>
<dbReference type="STRING" id="44576.SAMN05421881_10157"/>
<proteinExistence type="inferred from homology"/>
<dbReference type="Pfam" id="PF07681">
    <property type="entry name" value="DoxX"/>
    <property type="match status" value="1"/>
</dbReference>
<sequence>MSLPFQSDSLGKLTLRLSVGVLMLFHGVNKILNPASLDFISKQLTGMNLPQALAYGVYLGEVIAPLMIILGIYSRLGGLLVFGNMIFAIVLVHRSHLFTLTDHGGYGLELQAFFLLTGLAVFFLGSGRMAVKPD</sequence>
<keyword evidence="6 7" id="KW-0472">Membrane</keyword>
<dbReference type="GO" id="GO:0005886">
    <property type="term" value="C:plasma membrane"/>
    <property type="evidence" value="ECO:0007669"/>
    <property type="project" value="UniProtKB-SubCell"/>
</dbReference>
<comment type="similarity">
    <text evidence="2">Belongs to the DoxX family.</text>
</comment>
<keyword evidence="9" id="KW-1185">Reference proteome</keyword>
<dbReference type="OrthoDB" id="280866at2"/>
<accession>A0A1H3GEY5</accession>
<evidence type="ECO:0000256" key="7">
    <source>
        <dbReference type="SAM" id="Phobius"/>
    </source>
</evidence>
<evidence type="ECO:0000256" key="2">
    <source>
        <dbReference type="ARBA" id="ARBA00006679"/>
    </source>
</evidence>
<dbReference type="RefSeq" id="WP_090412997.1">
    <property type="nucleotide sequence ID" value="NZ_FNOY01000015.1"/>
</dbReference>
<feature type="transmembrane region" description="Helical" evidence="7">
    <location>
        <begin position="79"/>
        <end position="98"/>
    </location>
</feature>
<evidence type="ECO:0000256" key="5">
    <source>
        <dbReference type="ARBA" id="ARBA00022989"/>
    </source>
</evidence>
<dbReference type="PANTHER" id="PTHR33452:SF1">
    <property type="entry name" value="INNER MEMBRANE PROTEIN YPHA-RELATED"/>
    <property type="match status" value="1"/>
</dbReference>
<organism evidence="8 9">
    <name type="scientific">Nitrosomonas halophila</name>
    <dbReference type="NCBI Taxonomy" id="44576"/>
    <lineage>
        <taxon>Bacteria</taxon>
        <taxon>Pseudomonadati</taxon>
        <taxon>Pseudomonadota</taxon>
        <taxon>Betaproteobacteria</taxon>
        <taxon>Nitrosomonadales</taxon>
        <taxon>Nitrosomonadaceae</taxon>
        <taxon>Nitrosomonas</taxon>
    </lineage>
</organism>